<reference evidence="1 2" key="1">
    <citation type="submission" date="2022-10" db="EMBL/GenBank/DDBJ databases">
        <title>Defluviimonas sp. CAU 1641 isolated from mud.</title>
        <authorList>
            <person name="Kim W."/>
        </authorList>
    </citation>
    <scope>NUCLEOTIDE SEQUENCE [LARGE SCALE GENOMIC DNA]</scope>
    <source>
        <strain evidence="1 2">CAU 1641</strain>
    </source>
</reference>
<dbReference type="EMBL" id="JAPDOG010000038">
    <property type="protein sequence ID" value="MCW3784296.1"/>
    <property type="molecule type" value="Genomic_DNA"/>
</dbReference>
<proteinExistence type="predicted"/>
<dbReference type="RefSeq" id="WP_264773545.1">
    <property type="nucleotide sequence ID" value="NZ_JAPDOG010000038.1"/>
</dbReference>
<protein>
    <submittedName>
        <fullName evidence="1">Uncharacterized protein</fullName>
    </submittedName>
</protein>
<name>A0ABT3J9D6_9RHOB</name>
<sequence length="79" mass="8644">MTTTTAPAKAAAAADLAQLFQDLMEYFDRELILMEGNYGLTGEETDEEVAELDPGDEVALAEMRTAKNFRRRIEAAAAC</sequence>
<evidence type="ECO:0000313" key="1">
    <source>
        <dbReference type="EMBL" id="MCW3784296.1"/>
    </source>
</evidence>
<gene>
    <name evidence="1" type="ORF">OM960_22470</name>
</gene>
<dbReference type="Proteomes" id="UP001207582">
    <property type="component" value="Unassembled WGS sequence"/>
</dbReference>
<comment type="caution">
    <text evidence="1">The sequence shown here is derived from an EMBL/GenBank/DDBJ whole genome shotgun (WGS) entry which is preliminary data.</text>
</comment>
<organism evidence="1 2">
    <name type="scientific">Defluviimonas salinarum</name>
    <dbReference type="NCBI Taxonomy" id="2992147"/>
    <lineage>
        <taxon>Bacteria</taxon>
        <taxon>Pseudomonadati</taxon>
        <taxon>Pseudomonadota</taxon>
        <taxon>Alphaproteobacteria</taxon>
        <taxon>Rhodobacterales</taxon>
        <taxon>Paracoccaceae</taxon>
        <taxon>Albidovulum</taxon>
    </lineage>
</organism>
<keyword evidence="2" id="KW-1185">Reference proteome</keyword>
<evidence type="ECO:0000313" key="2">
    <source>
        <dbReference type="Proteomes" id="UP001207582"/>
    </source>
</evidence>
<accession>A0ABT3J9D6</accession>